<gene>
    <name evidence="1" type="ORF">ACAOBT_LOCUS29573</name>
</gene>
<proteinExistence type="predicted"/>
<evidence type="ECO:0000313" key="2">
    <source>
        <dbReference type="Proteomes" id="UP001152888"/>
    </source>
</evidence>
<reference evidence="1" key="1">
    <citation type="submission" date="2022-03" db="EMBL/GenBank/DDBJ databases">
        <authorList>
            <person name="Sayadi A."/>
        </authorList>
    </citation>
    <scope>NUCLEOTIDE SEQUENCE</scope>
</reference>
<sequence>IYIDLALLKIEIDIFPTHLFYDIRYESSILLLKLFHPCRVRAWSLRQVAATVRGPRPPAIRDSIKAAGSQRATPVCRTIGSDSLYTPSSLYSRDQEIQYRSLPPINTLWRFVLNPLLSEGKLPSGGRMFA</sequence>
<name>A0A9P0M2B6_ACAOB</name>
<dbReference type="AlphaFoldDB" id="A0A9P0M2B6"/>
<organism evidence="1 2">
    <name type="scientific">Acanthoscelides obtectus</name>
    <name type="common">Bean weevil</name>
    <name type="synonym">Bruchus obtectus</name>
    <dbReference type="NCBI Taxonomy" id="200917"/>
    <lineage>
        <taxon>Eukaryota</taxon>
        <taxon>Metazoa</taxon>
        <taxon>Ecdysozoa</taxon>
        <taxon>Arthropoda</taxon>
        <taxon>Hexapoda</taxon>
        <taxon>Insecta</taxon>
        <taxon>Pterygota</taxon>
        <taxon>Neoptera</taxon>
        <taxon>Endopterygota</taxon>
        <taxon>Coleoptera</taxon>
        <taxon>Polyphaga</taxon>
        <taxon>Cucujiformia</taxon>
        <taxon>Chrysomeloidea</taxon>
        <taxon>Chrysomelidae</taxon>
        <taxon>Bruchinae</taxon>
        <taxon>Bruchini</taxon>
        <taxon>Acanthoscelides</taxon>
    </lineage>
</organism>
<dbReference type="Proteomes" id="UP001152888">
    <property type="component" value="Unassembled WGS sequence"/>
</dbReference>
<evidence type="ECO:0000313" key="1">
    <source>
        <dbReference type="EMBL" id="CAH2007301.1"/>
    </source>
</evidence>
<feature type="non-terminal residue" evidence="1">
    <location>
        <position position="1"/>
    </location>
</feature>
<dbReference type="OrthoDB" id="10562085at2759"/>
<accession>A0A9P0M2B6</accession>
<keyword evidence="2" id="KW-1185">Reference proteome</keyword>
<dbReference type="EMBL" id="CAKOFQ010007741">
    <property type="protein sequence ID" value="CAH2007301.1"/>
    <property type="molecule type" value="Genomic_DNA"/>
</dbReference>
<protein>
    <submittedName>
        <fullName evidence="1">Uncharacterized protein</fullName>
    </submittedName>
</protein>
<comment type="caution">
    <text evidence="1">The sequence shown here is derived from an EMBL/GenBank/DDBJ whole genome shotgun (WGS) entry which is preliminary data.</text>
</comment>